<reference evidence="2" key="2">
    <citation type="submission" date="2025-09" db="UniProtKB">
        <authorList>
            <consortium name="Ensembl"/>
        </authorList>
    </citation>
    <scope>IDENTIFICATION</scope>
</reference>
<dbReference type="Gene3D" id="1.50.10.20">
    <property type="match status" value="1"/>
</dbReference>
<keyword evidence="3" id="KW-1185">Reference proteome</keyword>
<reference evidence="2" key="1">
    <citation type="submission" date="2025-08" db="UniProtKB">
        <authorList>
            <consortium name="Ensembl"/>
        </authorList>
    </citation>
    <scope>IDENTIFICATION</scope>
</reference>
<evidence type="ECO:0000313" key="2">
    <source>
        <dbReference type="Ensembl" id="ENSEBUP00000022804.1"/>
    </source>
</evidence>
<evidence type="ECO:0000313" key="3">
    <source>
        <dbReference type="Proteomes" id="UP000694388"/>
    </source>
</evidence>
<dbReference type="PANTHER" id="PTHR11412:SF166">
    <property type="entry name" value="NTR DOMAIN-CONTAINING PROTEIN"/>
    <property type="match status" value="1"/>
</dbReference>
<dbReference type="GeneTree" id="ENSGT00940000155739"/>
<dbReference type="GO" id="GO:0005615">
    <property type="term" value="C:extracellular space"/>
    <property type="evidence" value="ECO:0007669"/>
    <property type="project" value="InterPro"/>
</dbReference>
<feature type="domain" description="Alpha-macroglobulin-like TED" evidence="1">
    <location>
        <begin position="22"/>
        <end position="170"/>
    </location>
</feature>
<accession>A0A8C4QZA4</accession>
<sequence length="292" mass="33258">MNGDCSFLLVYSLRARLAKQEKTDVLTAFVAIALHQSTEFCKHQILQHSLNQAVNFLKGRIPNIQSPYTLAIVAYALELIQPGSESARNAAQRLYTYADIKDDVIYWALDGKMAAGSIETTSYALMYTVLIKDWHNSKKIASWLASKRQYAGGFFSTQDTTTALNALTDYEMQAADPELDLHISITDQFTDVEQRKIHHIFDIKKKNAVDVQGSEFQRSYNAFETGPEEKAYKMSVTVKKKEEEGFPMGRIGWFDARQRAKRSAGEAFNNIYSITLIIRQALFSYYLLCQRR</sequence>
<evidence type="ECO:0000259" key="1">
    <source>
        <dbReference type="Pfam" id="PF07678"/>
    </source>
</evidence>
<organism evidence="2 3">
    <name type="scientific">Eptatretus burgeri</name>
    <name type="common">Inshore hagfish</name>
    <dbReference type="NCBI Taxonomy" id="7764"/>
    <lineage>
        <taxon>Eukaryota</taxon>
        <taxon>Metazoa</taxon>
        <taxon>Chordata</taxon>
        <taxon>Craniata</taxon>
        <taxon>Vertebrata</taxon>
        <taxon>Cyclostomata</taxon>
        <taxon>Myxini</taxon>
        <taxon>Myxiniformes</taxon>
        <taxon>Myxinidae</taxon>
        <taxon>Eptatretinae</taxon>
        <taxon>Eptatretus</taxon>
    </lineage>
</organism>
<dbReference type="SUPFAM" id="SSF48239">
    <property type="entry name" value="Terpenoid cyclases/Protein prenyltransferases"/>
    <property type="match status" value="1"/>
</dbReference>
<proteinExistence type="predicted"/>
<dbReference type="InterPro" id="IPR011626">
    <property type="entry name" value="Alpha-macroglobulin_TED"/>
</dbReference>
<dbReference type="InterPro" id="IPR050473">
    <property type="entry name" value="A2M/Complement_sys"/>
</dbReference>
<dbReference type="PANTHER" id="PTHR11412">
    <property type="entry name" value="MACROGLOBULIN / COMPLEMENT"/>
    <property type="match status" value="1"/>
</dbReference>
<dbReference type="Pfam" id="PF07678">
    <property type="entry name" value="TED_complement"/>
    <property type="match status" value="1"/>
</dbReference>
<dbReference type="Proteomes" id="UP000694388">
    <property type="component" value="Unplaced"/>
</dbReference>
<dbReference type="InterPro" id="IPR008930">
    <property type="entry name" value="Terpenoid_cyclase/PrenylTrfase"/>
</dbReference>
<dbReference type="Ensembl" id="ENSEBUT00000023380.1">
    <property type="protein sequence ID" value="ENSEBUP00000022804.1"/>
    <property type="gene ID" value="ENSEBUG00000014049.1"/>
</dbReference>
<name>A0A8C4QZA4_EPTBU</name>
<dbReference type="AlphaFoldDB" id="A0A8C4QZA4"/>
<protein>
    <recommendedName>
        <fullName evidence="1">Alpha-macroglobulin-like TED domain-containing protein</fullName>
    </recommendedName>
</protein>